<accession>A0A0F9DPS8</accession>
<dbReference type="EMBL" id="LAZR01030724">
    <property type="protein sequence ID" value="KKL55761.1"/>
    <property type="molecule type" value="Genomic_DNA"/>
</dbReference>
<dbReference type="InterPro" id="IPR000794">
    <property type="entry name" value="Beta-ketoacyl_synthase"/>
</dbReference>
<dbReference type="AlphaFoldDB" id="A0A0F9DPS8"/>
<dbReference type="PANTHER" id="PTHR11712:SF336">
    <property type="entry name" value="3-OXOACYL-[ACYL-CARRIER-PROTEIN] SYNTHASE, MITOCHONDRIAL"/>
    <property type="match status" value="1"/>
</dbReference>
<name>A0A0F9DPS8_9ZZZZ</name>
<dbReference type="Gene3D" id="3.40.47.10">
    <property type="match status" value="1"/>
</dbReference>
<evidence type="ECO:0000259" key="2">
    <source>
        <dbReference type="Pfam" id="PF00109"/>
    </source>
</evidence>
<keyword evidence="1" id="KW-0808">Transferase</keyword>
<dbReference type="InterPro" id="IPR014030">
    <property type="entry name" value="Ketoacyl_synth_N"/>
</dbReference>
<dbReference type="GO" id="GO:0004315">
    <property type="term" value="F:3-oxoacyl-[acyl-carrier-protein] synthase activity"/>
    <property type="evidence" value="ECO:0007669"/>
    <property type="project" value="TreeGrafter"/>
</dbReference>
<dbReference type="PANTHER" id="PTHR11712">
    <property type="entry name" value="POLYKETIDE SYNTHASE-RELATED"/>
    <property type="match status" value="1"/>
</dbReference>
<gene>
    <name evidence="3" type="ORF">LCGC14_2252160</name>
</gene>
<dbReference type="SUPFAM" id="SSF53901">
    <property type="entry name" value="Thiolase-like"/>
    <property type="match status" value="1"/>
</dbReference>
<dbReference type="GO" id="GO:0006633">
    <property type="term" value="P:fatty acid biosynthetic process"/>
    <property type="evidence" value="ECO:0007669"/>
    <property type="project" value="TreeGrafter"/>
</dbReference>
<protein>
    <recommendedName>
        <fullName evidence="2">Beta-ketoacyl synthase-like N-terminal domain-containing protein</fullName>
    </recommendedName>
</protein>
<dbReference type="InterPro" id="IPR016039">
    <property type="entry name" value="Thiolase-like"/>
</dbReference>
<evidence type="ECO:0000313" key="3">
    <source>
        <dbReference type="EMBL" id="KKL55761.1"/>
    </source>
</evidence>
<dbReference type="Pfam" id="PF00109">
    <property type="entry name" value="ketoacyl-synt"/>
    <property type="match status" value="1"/>
</dbReference>
<dbReference type="GO" id="GO:0005829">
    <property type="term" value="C:cytosol"/>
    <property type="evidence" value="ECO:0007669"/>
    <property type="project" value="TreeGrafter"/>
</dbReference>
<proteinExistence type="predicted"/>
<comment type="caution">
    <text evidence="3">The sequence shown here is derived from an EMBL/GenBank/DDBJ whole genome shotgun (WGS) entry which is preliminary data.</text>
</comment>
<evidence type="ECO:0000256" key="1">
    <source>
        <dbReference type="ARBA" id="ARBA00022679"/>
    </source>
</evidence>
<organism evidence="3">
    <name type="scientific">marine sediment metagenome</name>
    <dbReference type="NCBI Taxonomy" id="412755"/>
    <lineage>
        <taxon>unclassified sequences</taxon>
        <taxon>metagenomes</taxon>
        <taxon>ecological metagenomes</taxon>
    </lineage>
</organism>
<feature type="domain" description="Beta-ketoacyl synthase-like N-terminal" evidence="2">
    <location>
        <begin position="3"/>
        <end position="181"/>
    </location>
</feature>
<dbReference type="SUPFAM" id="SSF53187">
    <property type="entry name" value="Zn-dependent exopeptidases"/>
    <property type="match status" value="1"/>
</dbReference>
<reference evidence="3" key="1">
    <citation type="journal article" date="2015" name="Nature">
        <title>Complex archaea that bridge the gap between prokaryotes and eukaryotes.</title>
        <authorList>
            <person name="Spang A."/>
            <person name="Saw J.H."/>
            <person name="Jorgensen S.L."/>
            <person name="Zaremba-Niedzwiedzka K."/>
            <person name="Martijn J."/>
            <person name="Lind A.E."/>
            <person name="van Eijk R."/>
            <person name="Schleper C."/>
            <person name="Guy L."/>
            <person name="Ettema T.J."/>
        </authorList>
    </citation>
    <scope>NUCLEOTIDE SEQUENCE</scope>
</reference>
<sequence>MTRAVVTGIGCMTPIGQDVGEFWGNLTSGRSGIRRISLFDPSDLDCQIAAEVKDWDPTRYMDAKVARRAARFSQFAVAAARQAVDDSGLRIDDSNRDDVAVVMNTGGGGVDVIVSGQKVFLEKGPSRVGPMTVPAMAPNMASAQVAMQLGTHGPTITSVAACAAGSIAPGAMIVAIETSKAQPAARLGDGVVVRVGDKVRTYDPALTAHVSAVAATLARRDRTFRFIRRLMPGGTCESTAYAMFGHTATGLCLPLANYHNMGRGGQIRPEQVHTGDFTSLVKLLTALAADRRRPADTDAELTRRLRTLLRTRRKYL</sequence>